<accession>A0A9N9WXX4</accession>
<gene>
    <name evidence="3" type="ORF">CHIRRI_LOCUS13199</name>
</gene>
<keyword evidence="1" id="KW-0732">Signal</keyword>
<dbReference type="PANTHER" id="PTHR24373">
    <property type="entry name" value="SLIT RELATED LEUCINE-RICH REPEAT NEURONAL PROTEIN"/>
    <property type="match status" value="1"/>
</dbReference>
<name>A0A9N9WXX4_9DIPT</name>
<feature type="transmembrane region" description="Helical" evidence="2">
    <location>
        <begin position="209"/>
        <end position="235"/>
    </location>
</feature>
<keyword evidence="4" id="KW-1185">Reference proteome</keyword>
<dbReference type="OrthoDB" id="694479at2759"/>
<dbReference type="InterPro" id="IPR001611">
    <property type="entry name" value="Leu-rich_rpt"/>
</dbReference>
<dbReference type="Pfam" id="PF13855">
    <property type="entry name" value="LRR_8"/>
    <property type="match status" value="1"/>
</dbReference>
<organism evidence="3 4">
    <name type="scientific">Chironomus riparius</name>
    <dbReference type="NCBI Taxonomy" id="315576"/>
    <lineage>
        <taxon>Eukaryota</taxon>
        <taxon>Metazoa</taxon>
        <taxon>Ecdysozoa</taxon>
        <taxon>Arthropoda</taxon>
        <taxon>Hexapoda</taxon>
        <taxon>Insecta</taxon>
        <taxon>Pterygota</taxon>
        <taxon>Neoptera</taxon>
        <taxon>Endopterygota</taxon>
        <taxon>Diptera</taxon>
        <taxon>Nematocera</taxon>
        <taxon>Chironomoidea</taxon>
        <taxon>Chironomidae</taxon>
        <taxon>Chironominae</taxon>
        <taxon>Chironomus</taxon>
    </lineage>
</organism>
<dbReference type="GO" id="GO:0031012">
    <property type="term" value="C:extracellular matrix"/>
    <property type="evidence" value="ECO:0007669"/>
    <property type="project" value="TreeGrafter"/>
</dbReference>
<dbReference type="Proteomes" id="UP001153620">
    <property type="component" value="Chromosome 4"/>
</dbReference>
<dbReference type="AlphaFoldDB" id="A0A9N9WXX4"/>
<sequence>MECFFKNVTWKLYDEIQNGFKMIVTGKFEVKQRGLEVDELKRSDPGKYPLPENFDDPSEFSVAAKNIFYFPKGLEKFIAGVLTFGMTHCQLKEIKQEDLKVFRNLTLLNLSLNQIQVLEKDLFKFNPKLKGLMLANNIIKYIDGNVFDNLIKLQLLALIGNDCITKNVYSVVDVQKIIKKSIRNNCQTHDALPKTEKIKKTGTQRGKYFWIWVGCGVVVGIFVICAVARIVYGIVKST</sequence>
<proteinExistence type="predicted"/>
<evidence type="ECO:0000313" key="4">
    <source>
        <dbReference type="Proteomes" id="UP001153620"/>
    </source>
</evidence>
<dbReference type="InterPro" id="IPR032675">
    <property type="entry name" value="LRR_dom_sf"/>
</dbReference>
<protein>
    <submittedName>
        <fullName evidence="3">Uncharacterized protein</fullName>
    </submittedName>
</protein>
<dbReference type="Gene3D" id="3.80.10.10">
    <property type="entry name" value="Ribonuclease Inhibitor"/>
    <property type="match status" value="1"/>
</dbReference>
<evidence type="ECO:0000256" key="2">
    <source>
        <dbReference type="SAM" id="Phobius"/>
    </source>
</evidence>
<reference evidence="3" key="2">
    <citation type="submission" date="2022-10" db="EMBL/GenBank/DDBJ databases">
        <authorList>
            <consortium name="ENA_rothamsted_submissions"/>
            <consortium name="culmorum"/>
            <person name="King R."/>
        </authorList>
    </citation>
    <scope>NUCLEOTIDE SEQUENCE</scope>
</reference>
<reference evidence="3" key="1">
    <citation type="submission" date="2022-01" db="EMBL/GenBank/DDBJ databases">
        <authorList>
            <person name="King R."/>
        </authorList>
    </citation>
    <scope>NUCLEOTIDE SEQUENCE</scope>
</reference>
<dbReference type="PANTHER" id="PTHR24373:SF370">
    <property type="entry name" value="FISH-LIPS, ISOFORM E"/>
    <property type="match status" value="1"/>
</dbReference>
<keyword evidence="2" id="KW-0812">Transmembrane</keyword>
<keyword evidence="2" id="KW-1133">Transmembrane helix</keyword>
<evidence type="ECO:0000256" key="1">
    <source>
        <dbReference type="ARBA" id="ARBA00022729"/>
    </source>
</evidence>
<keyword evidence="2" id="KW-0472">Membrane</keyword>
<dbReference type="SUPFAM" id="SSF52058">
    <property type="entry name" value="L domain-like"/>
    <property type="match status" value="1"/>
</dbReference>
<dbReference type="EMBL" id="OU895880">
    <property type="protein sequence ID" value="CAG9810385.1"/>
    <property type="molecule type" value="Genomic_DNA"/>
</dbReference>
<dbReference type="InterPro" id="IPR050328">
    <property type="entry name" value="Dev_Immune_Receptor"/>
</dbReference>
<evidence type="ECO:0000313" key="3">
    <source>
        <dbReference type="EMBL" id="CAG9810385.1"/>
    </source>
</evidence>
<dbReference type="GO" id="GO:0005615">
    <property type="term" value="C:extracellular space"/>
    <property type="evidence" value="ECO:0007669"/>
    <property type="project" value="TreeGrafter"/>
</dbReference>